<dbReference type="Proteomes" id="UP000632659">
    <property type="component" value="Unassembled WGS sequence"/>
</dbReference>
<gene>
    <name evidence="1" type="ORF">H8702_03310</name>
</gene>
<evidence type="ECO:0000313" key="1">
    <source>
        <dbReference type="EMBL" id="MBC8610153.1"/>
    </source>
</evidence>
<dbReference type="AlphaFoldDB" id="A0A8J6TTW2"/>
<dbReference type="InterPro" id="IPR017016">
    <property type="entry name" value="UCP033595"/>
</dbReference>
<reference evidence="1" key="1">
    <citation type="submission" date="2020-08" db="EMBL/GenBank/DDBJ databases">
        <title>Genome public.</title>
        <authorList>
            <person name="Liu C."/>
            <person name="Sun Q."/>
        </authorList>
    </citation>
    <scope>NUCLEOTIDE SEQUENCE</scope>
    <source>
        <strain evidence="1">NSJ-15</strain>
    </source>
</reference>
<dbReference type="RefSeq" id="WP_093988561.1">
    <property type="nucleotide sequence ID" value="NZ_FYDD01000003.1"/>
</dbReference>
<dbReference type="EMBL" id="JACRTL010000001">
    <property type="protein sequence ID" value="MBC8610153.1"/>
    <property type="molecule type" value="Genomic_DNA"/>
</dbReference>
<evidence type="ECO:0000313" key="2">
    <source>
        <dbReference type="Proteomes" id="UP000632659"/>
    </source>
</evidence>
<sequence length="80" mass="9387">MGTTEEIYIEPYQIFCTEEIINSVKILKFGILYKNERGEVIKKVEDISTEREFVERLTATLNEENVEVCHLENIVEDAIY</sequence>
<name>A0A8J6TTW2_9FIRM</name>
<proteinExistence type="predicted"/>
<keyword evidence="2" id="KW-1185">Reference proteome</keyword>
<accession>A0A8J6TTW2</accession>
<protein>
    <submittedName>
        <fullName evidence="1">Uncharacterized protein</fullName>
    </submittedName>
</protein>
<comment type="caution">
    <text evidence="1">The sequence shown here is derived from an EMBL/GenBank/DDBJ whole genome shotgun (WGS) entry which is preliminary data.</text>
</comment>
<organism evidence="1 2">
    <name type="scientific">Massiliimalia timonensis</name>
    <dbReference type="NCBI Taxonomy" id="1987501"/>
    <lineage>
        <taxon>Bacteria</taxon>
        <taxon>Bacillati</taxon>
        <taxon>Bacillota</taxon>
        <taxon>Clostridia</taxon>
        <taxon>Eubacteriales</taxon>
        <taxon>Oscillospiraceae</taxon>
        <taxon>Massiliimalia</taxon>
    </lineage>
</organism>
<dbReference type="Pfam" id="PF20124">
    <property type="entry name" value="DUF6514"/>
    <property type="match status" value="1"/>
</dbReference>